<reference evidence="1" key="1">
    <citation type="submission" date="2021-06" db="EMBL/GenBank/DDBJ databases">
        <authorList>
            <person name="Kallberg Y."/>
            <person name="Tangrot J."/>
            <person name="Rosling A."/>
        </authorList>
    </citation>
    <scope>NUCLEOTIDE SEQUENCE</scope>
    <source>
        <strain evidence="1">MA461A</strain>
    </source>
</reference>
<evidence type="ECO:0000313" key="1">
    <source>
        <dbReference type="EMBL" id="CAG8720149.1"/>
    </source>
</evidence>
<organism evidence="1 2">
    <name type="scientific">Racocetra persica</name>
    <dbReference type="NCBI Taxonomy" id="160502"/>
    <lineage>
        <taxon>Eukaryota</taxon>
        <taxon>Fungi</taxon>
        <taxon>Fungi incertae sedis</taxon>
        <taxon>Mucoromycota</taxon>
        <taxon>Glomeromycotina</taxon>
        <taxon>Glomeromycetes</taxon>
        <taxon>Diversisporales</taxon>
        <taxon>Gigasporaceae</taxon>
        <taxon>Racocetra</taxon>
    </lineage>
</organism>
<dbReference type="EMBL" id="CAJVQC010022915">
    <property type="protein sequence ID" value="CAG8720149.1"/>
    <property type="molecule type" value="Genomic_DNA"/>
</dbReference>
<sequence length="88" mass="9827">LCLELLQPTGELFDPCCGLGSFLLKAKSKDENLNISGNDVAQDLGELPFEFTQGDYLNSEHQQSDYIIANIPFNAKKTHCQLVDENYC</sequence>
<gene>
    <name evidence="1" type="ORF">RPERSI_LOCUS11235</name>
</gene>
<proteinExistence type="predicted"/>
<accession>A0ACA9PW25</accession>
<keyword evidence="2" id="KW-1185">Reference proteome</keyword>
<feature type="non-terminal residue" evidence="1">
    <location>
        <position position="1"/>
    </location>
</feature>
<comment type="caution">
    <text evidence="1">The sequence shown here is derived from an EMBL/GenBank/DDBJ whole genome shotgun (WGS) entry which is preliminary data.</text>
</comment>
<dbReference type="Proteomes" id="UP000789920">
    <property type="component" value="Unassembled WGS sequence"/>
</dbReference>
<evidence type="ECO:0000313" key="2">
    <source>
        <dbReference type="Proteomes" id="UP000789920"/>
    </source>
</evidence>
<name>A0ACA9PW25_9GLOM</name>
<protein>
    <submittedName>
        <fullName evidence="1">12283_t:CDS:1</fullName>
    </submittedName>
</protein>